<reference evidence="2 3" key="2">
    <citation type="journal article" date="2011" name="Stand. Genomic Sci.">
        <title>Complete genome sequence of Isosphaera pallida type strain (IS1B).</title>
        <authorList>
            <consortium name="US DOE Joint Genome Institute (JGI-PGF)"/>
            <person name="Goker M."/>
            <person name="Cleland D."/>
            <person name="Saunders E."/>
            <person name="Lapidus A."/>
            <person name="Nolan M."/>
            <person name="Lucas S."/>
            <person name="Hammon N."/>
            <person name="Deshpande S."/>
            <person name="Cheng J.F."/>
            <person name="Tapia R."/>
            <person name="Han C."/>
            <person name="Goodwin L."/>
            <person name="Pitluck S."/>
            <person name="Liolios K."/>
            <person name="Pagani I."/>
            <person name="Ivanova N."/>
            <person name="Mavromatis K."/>
            <person name="Pati A."/>
            <person name="Chen A."/>
            <person name="Palaniappan K."/>
            <person name="Land M."/>
            <person name="Hauser L."/>
            <person name="Chang Y.J."/>
            <person name="Jeffries C.D."/>
            <person name="Detter J.C."/>
            <person name="Beck B."/>
            <person name="Woyke T."/>
            <person name="Bristow J."/>
            <person name="Eisen J.A."/>
            <person name="Markowitz V."/>
            <person name="Hugenholtz P."/>
            <person name="Kyrpides N.C."/>
            <person name="Klenk H.P."/>
        </authorList>
    </citation>
    <scope>NUCLEOTIDE SEQUENCE [LARGE SCALE GENOMIC DNA]</scope>
    <source>
        <strain evidence="3">ATCC 43644 / DSM 9630 / IS1B</strain>
    </source>
</reference>
<dbReference type="RefSeq" id="WP_013565546.1">
    <property type="nucleotide sequence ID" value="NC_014962.1"/>
</dbReference>
<dbReference type="PANTHER" id="PTHR36973:SF4">
    <property type="entry name" value="NODULATION PROTEIN"/>
    <property type="match status" value="1"/>
</dbReference>
<dbReference type="SUPFAM" id="SSF53335">
    <property type="entry name" value="S-adenosyl-L-methionine-dependent methyltransferases"/>
    <property type="match status" value="1"/>
</dbReference>
<evidence type="ECO:0000259" key="1">
    <source>
        <dbReference type="Pfam" id="PF05050"/>
    </source>
</evidence>
<name>E8QZW7_ISOPI</name>
<dbReference type="STRING" id="575540.Isop_2689"/>
<dbReference type="GO" id="GO:0008171">
    <property type="term" value="F:O-methyltransferase activity"/>
    <property type="evidence" value="ECO:0007669"/>
    <property type="project" value="TreeGrafter"/>
</dbReference>
<dbReference type="InterPro" id="IPR053188">
    <property type="entry name" value="FkbM_Methyltransferase"/>
</dbReference>
<dbReference type="InterPro" id="IPR006342">
    <property type="entry name" value="FkbM_mtfrase"/>
</dbReference>
<dbReference type="InParanoid" id="E8QZW7"/>
<keyword evidence="2" id="KW-0489">Methyltransferase</keyword>
<proteinExistence type="predicted"/>
<dbReference type="KEGG" id="ipa:Isop_2689"/>
<dbReference type="Pfam" id="PF05050">
    <property type="entry name" value="Methyltransf_21"/>
    <property type="match status" value="1"/>
</dbReference>
<dbReference type="GO" id="GO:0032259">
    <property type="term" value="P:methylation"/>
    <property type="evidence" value="ECO:0007669"/>
    <property type="project" value="UniProtKB-KW"/>
</dbReference>
<dbReference type="PANTHER" id="PTHR36973">
    <property type="entry name" value="SLL1456 PROTEIN-RELATED"/>
    <property type="match status" value="1"/>
</dbReference>
<sequence length="241" mass="27492">MKAIIKLILRRLGYDLVRYQAFPSVSWNPLPLLIGEWATRQPNLQLVQIGANDGGPTDPLRHAILKHQITSLLIEPLPDIFERLNQNYAGVDHVRLAQYAVGPTDGTLILWRVKPDSNLPSWTRELASFDRNHFAKFPIPNWRDQIEPIEVPMTSPTTLITRHELNSIDCLVIDTEGFDAKIVHAFLDSAIRPLLLVYEFFHVPIAERISLRRRLFDLGYLTLDVGRDTQAVHPSLAELIL</sequence>
<feature type="domain" description="Methyltransferase FkbM" evidence="1">
    <location>
        <begin position="48"/>
        <end position="204"/>
    </location>
</feature>
<dbReference type="AlphaFoldDB" id="E8QZW7"/>
<dbReference type="Gene3D" id="3.40.50.150">
    <property type="entry name" value="Vaccinia Virus protein VP39"/>
    <property type="match status" value="1"/>
</dbReference>
<dbReference type="eggNOG" id="COG1215">
    <property type="taxonomic scope" value="Bacteria"/>
</dbReference>
<dbReference type="Proteomes" id="UP000008631">
    <property type="component" value="Chromosome"/>
</dbReference>
<protein>
    <submittedName>
        <fullName evidence="2">Methyltransferase FkbM family</fullName>
    </submittedName>
</protein>
<dbReference type="EMBL" id="CP002353">
    <property type="protein sequence ID" value="ADV63258.1"/>
    <property type="molecule type" value="Genomic_DNA"/>
</dbReference>
<evidence type="ECO:0000313" key="3">
    <source>
        <dbReference type="Proteomes" id="UP000008631"/>
    </source>
</evidence>
<accession>E8QZW7</accession>
<keyword evidence="3" id="KW-1185">Reference proteome</keyword>
<reference key="1">
    <citation type="submission" date="2010-11" db="EMBL/GenBank/DDBJ databases">
        <title>The complete sequence of chromosome of Isophaera pallida ATCC 43644.</title>
        <authorList>
            <consortium name="US DOE Joint Genome Institute (JGI-PGF)"/>
            <person name="Lucas S."/>
            <person name="Copeland A."/>
            <person name="Lapidus A."/>
            <person name="Bruce D."/>
            <person name="Goodwin L."/>
            <person name="Pitluck S."/>
            <person name="Kyrpides N."/>
            <person name="Mavromatis K."/>
            <person name="Pagani I."/>
            <person name="Ivanova N."/>
            <person name="Saunders E."/>
            <person name="Brettin T."/>
            <person name="Detter J.C."/>
            <person name="Han C."/>
            <person name="Tapia R."/>
            <person name="Land M."/>
            <person name="Hauser L."/>
            <person name="Markowitz V."/>
            <person name="Cheng J.-F."/>
            <person name="Hugenholtz P."/>
            <person name="Woyke T."/>
            <person name="Wu D."/>
            <person name="Eisen J.A."/>
        </authorList>
    </citation>
    <scope>NUCLEOTIDE SEQUENCE</scope>
    <source>
        <strain>ATCC 43644</strain>
    </source>
</reference>
<evidence type="ECO:0000313" key="2">
    <source>
        <dbReference type="EMBL" id="ADV63258.1"/>
    </source>
</evidence>
<organism evidence="2 3">
    <name type="scientific">Isosphaera pallida (strain ATCC 43644 / DSM 9630 / IS1B)</name>
    <dbReference type="NCBI Taxonomy" id="575540"/>
    <lineage>
        <taxon>Bacteria</taxon>
        <taxon>Pseudomonadati</taxon>
        <taxon>Planctomycetota</taxon>
        <taxon>Planctomycetia</taxon>
        <taxon>Isosphaerales</taxon>
        <taxon>Isosphaeraceae</taxon>
        <taxon>Isosphaera</taxon>
    </lineage>
</organism>
<gene>
    <name evidence="2" type="ordered locus">Isop_2689</name>
</gene>
<dbReference type="NCBIfam" id="TIGR01444">
    <property type="entry name" value="fkbM_fam"/>
    <property type="match status" value="1"/>
</dbReference>
<keyword evidence="2" id="KW-0808">Transferase</keyword>
<dbReference type="OrthoDB" id="269823at2"/>
<dbReference type="InterPro" id="IPR029063">
    <property type="entry name" value="SAM-dependent_MTases_sf"/>
</dbReference>
<dbReference type="HOGENOM" id="CLU_089273_0_0_0"/>